<proteinExistence type="predicted"/>
<evidence type="ECO:0000313" key="1">
    <source>
        <dbReference type="EMBL" id="KAJ1950999.1"/>
    </source>
</evidence>
<organism evidence="1 2">
    <name type="scientific">Linderina macrospora</name>
    <dbReference type="NCBI Taxonomy" id="4868"/>
    <lineage>
        <taxon>Eukaryota</taxon>
        <taxon>Fungi</taxon>
        <taxon>Fungi incertae sedis</taxon>
        <taxon>Zoopagomycota</taxon>
        <taxon>Kickxellomycotina</taxon>
        <taxon>Kickxellomycetes</taxon>
        <taxon>Kickxellales</taxon>
        <taxon>Kickxellaceae</taxon>
        <taxon>Linderina</taxon>
    </lineage>
</organism>
<dbReference type="EMBL" id="JANBPW010000078">
    <property type="protein sequence ID" value="KAJ1950999.1"/>
    <property type="molecule type" value="Genomic_DNA"/>
</dbReference>
<keyword evidence="2" id="KW-1185">Reference proteome</keyword>
<evidence type="ECO:0000313" key="2">
    <source>
        <dbReference type="Proteomes" id="UP001150603"/>
    </source>
</evidence>
<gene>
    <name evidence="1" type="ORF">FBU59_000414</name>
</gene>
<sequence length="87" mass="9900">MLAAIDESHSPYDPLHVKQLEDCGFLESVVPGLSTYADKPSQPDMTEDMEMAPPIGMEGEELYEDYRKHMSYKYNKFSGRMDDTDSS</sequence>
<dbReference type="Proteomes" id="UP001150603">
    <property type="component" value="Unassembled WGS sequence"/>
</dbReference>
<accession>A0ACC1JH62</accession>
<reference evidence="1" key="1">
    <citation type="submission" date="2022-07" db="EMBL/GenBank/DDBJ databases">
        <title>Phylogenomic reconstructions and comparative analyses of Kickxellomycotina fungi.</title>
        <authorList>
            <person name="Reynolds N.K."/>
            <person name="Stajich J.E."/>
            <person name="Barry K."/>
            <person name="Grigoriev I.V."/>
            <person name="Crous P."/>
            <person name="Smith M.E."/>
        </authorList>
    </citation>
    <scope>NUCLEOTIDE SEQUENCE</scope>
    <source>
        <strain evidence="1">NRRL 5244</strain>
    </source>
</reference>
<protein>
    <submittedName>
        <fullName evidence="1">Uncharacterized protein</fullName>
    </submittedName>
</protein>
<comment type="caution">
    <text evidence="1">The sequence shown here is derived from an EMBL/GenBank/DDBJ whole genome shotgun (WGS) entry which is preliminary data.</text>
</comment>
<name>A0ACC1JH62_9FUNG</name>